<dbReference type="GO" id="GO:0005789">
    <property type="term" value="C:endoplasmic reticulum membrane"/>
    <property type="evidence" value="ECO:0007669"/>
    <property type="project" value="TreeGrafter"/>
</dbReference>
<organism evidence="2">
    <name type="scientific">hydrothermal vent metagenome</name>
    <dbReference type="NCBI Taxonomy" id="652676"/>
    <lineage>
        <taxon>unclassified sequences</taxon>
        <taxon>metagenomes</taxon>
        <taxon>ecological metagenomes</taxon>
    </lineage>
</organism>
<dbReference type="InterPro" id="IPR029044">
    <property type="entry name" value="Nucleotide-diphossugar_trans"/>
</dbReference>
<dbReference type="AlphaFoldDB" id="A0A3B1CGI6"/>
<protein>
    <submittedName>
        <fullName evidence="2">Glycosyltransferase</fullName>
    </submittedName>
</protein>
<evidence type="ECO:0000313" key="2">
    <source>
        <dbReference type="EMBL" id="VAX25691.1"/>
    </source>
</evidence>
<dbReference type="InterPro" id="IPR001173">
    <property type="entry name" value="Glyco_trans_2-like"/>
</dbReference>
<reference evidence="2" key="1">
    <citation type="submission" date="2018-06" db="EMBL/GenBank/DDBJ databases">
        <authorList>
            <person name="Zhirakovskaya E."/>
        </authorList>
    </citation>
    <scope>NUCLEOTIDE SEQUENCE</scope>
</reference>
<name>A0A3B1CGI6_9ZZZZ</name>
<feature type="domain" description="Glycosyltransferase 2-like" evidence="1">
    <location>
        <begin position="29"/>
        <end position="153"/>
    </location>
</feature>
<dbReference type="GO" id="GO:0016740">
    <property type="term" value="F:transferase activity"/>
    <property type="evidence" value="ECO:0007669"/>
    <property type="project" value="UniProtKB-KW"/>
</dbReference>
<dbReference type="EMBL" id="UOGE01000109">
    <property type="protein sequence ID" value="VAX25691.1"/>
    <property type="molecule type" value="Genomic_DNA"/>
</dbReference>
<sequence length="279" mass="32165">MERPGGYSPINSLARSSIREPQFMKKIAIVTPCFNEAKRLDKEEFTRMVSNNRWISFIFVNDGSDDNTKEMLAGLALANPERMRLINLEKNVGKAEAVRRGMLEACKGDHDLVGFWDADLSTPLEAIDDMARLFEREKTKIVIGSRVKLMGRKIERRIFRHYLGRVFATVASMALNLPVYDTQCGAKLFENNETLKIIFSEPFMVDWIFDVEMLARLELYELENNSGSLDEALIEHPLDRWKDIRGSKVNLSHFIKAPWDMAKIIAKYSPRIYKLKKGR</sequence>
<dbReference type="PANTHER" id="PTHR10859">
    <property type="entry name" value="GLYCOSYL TRANSFERASE"/>
    <property type="match status" value="1"/>
</dbReference>
<dbReference type="SUPFAM" id="SSF53448">
    <property type="entry name" value="Nucleotide-diphospho-sugar transferases"/>
    <property type="match status" value="1"/>
</dbReference>
<evidence type="ECO:0000259" key="1">
    <source>
        <dbReference type="Pfam" id="PF00535"/>
    </source>
</evidence>
<dbReference type="PANTHER" id="PTHR10859:SF91">
    <property type="entry name" value="DOLICHYL-PHOSPHATE BETA-GLUCOSYLTRANSFERASE"/>
    <property type="match status" value="1"/>
</dbReference>
<proteinExistence type="predicted"/>
<keyword evidence="2" id="KW-0808">Transferase</keyword>
<dbReference type="Gene3D" id="3.90.550.10">
    <property type="entry name" value="Spore Coat Polysaccharide Biosynthesis Protein SpsA, Chain A"/>
    <property type="match status" value="1"/>
</dbReference>
<gene>
    <name evidence="2" type="ORF">MNBD_NITROSPINAE02-4</name>
</gene>
<dbReference type="Pfam" id="PF00535">
    <property type="entry name" value="Glycos_transf_2"/>
    <property type="match status" value="1"/>
</dbReference>
<accession>A0A3B1CGI6</accession>
<dbReference type="GO" id="GO:0006487">
    <property type="term" value="P:protein N-linked glycosylation"/>
    <property type="evidence" value="ECO:0007669"/>
    <property type="project" value="TreeGrafter"/>
</dbReference>